<reference evidence="5 6" key="2">
    <citation type="submission" date="2018-11" db="EMBL/GenBank/DDBJ databases">
        <authorList>
            <consortium name="Pathogen Informatics"/>
        </authorList>
    </citation>
    <scope>NUCLEOTIDE SEQUENCE [LARGE SCALE GENOMIC DNA]</scope>
</reference>
<name>A0A158QCW3_HYMDI</name>
<dbReference type="GO" id="GO:0034198">
    <property type="term" value="P:cellular response to amino acid starvation"/>
    <property type="evidence" value="ECO:0007669"/>
    <property type="project" value="TreeGrafter"/>
</dbReference>
<evidence type="ECO:0000313" key="5">
    <source>
        <dbReference type="EMBL" id="VDL19531.1"/>
    </source>
</evidence>
<dbReference type="SMART" id="SM00320">
    <property type="entry name" value="WD40"/>
    <property type="match status" value="2"/>
</dbReference>
<feature type="compositionally biased region" description="Polar residues" evidence="4">
    <location>
        <begin position="781"/>
        <end position="794"/>
    </location>
</feature>
<dbReference type="GO" id="GO:0005774">
    <property type="term" value="C:vacuolar membrane"/>
    <property type="evidence" value="ECO:0007669"/>
    <property type="project" value="TreeGrafter"/>
</dbReference>
<sequence>ASVLDVDCTGRFAFLAGAKEISVIDLQSPFEKAYGHVTDSLDSSIIQCHPHDPSRFALVRRNRCEIYSWSANESRIAMTAHLQGYIRAINAVDWCPMQPNLFATASSEQFRSITVWDLRDPCRLVMNAEMYSPTSIIRWDPFKEYSFATGGELSVQFWDLRASTPNRHLSMQSSRVLAMAWSPGRSGEIAISTKDGSLRVWDVNDFDNALLVSNYKKIPMFRLRYTPKGSGIVSVPQRTRWTVSGLILWRSDTLSPMRLVPTMSRDDSYRTSRSGADGGNGEGSADPGVSNISEDSCVLGFGWCRNEFPLMSSSSEAEPEDFNNLRETVKFPNLVSWSQDRYLRVHNLPGAFLHVDGVKLPTYRTPQKQVSPVGANRDPNSKVSLKMSANGASDSNDRASAQQAAQPQSEESEPPAFQFVTQEVSLLSSSIGQYTIENVDRDHTQCTVRLRLYYCRRNHYHHRTVCGFDLFNESSKTAADSRTRSDSLPLADLDALFQSTTDPIIMASAITSMKTGTRTLESLPSAGNMTLVAKFPLTYPAADCPPVFQFIASDPVINEVTLSKILRVSRLYYCLQIDVQNTANKTVSTSRGCLEPCIRKVFKHLSATNLSFSSDEESKNDGDETVLASSDPYVSYLQDSLDGHGSGTSTTLEKSAASNTKPPSQDVFVPFPRTSGVSISPSGFMVTFGLHQPLVKIVEASASVNNNQSTKSAEITRTPRSYYDYRQLVEGKEHLFGKATDSPLNASRQQQLQARFYHTPASNFDPPGVLKRSRSAEDICTDSSRTHSSANPSDVSLRGSDSSKEVLRSRHFSGKNPDTGARKIAGAITAEQQRQQQQQHSRSSYVTRFANLPPSARKSSYDHTFSAGSPLATITDLSALIPISKHLAKNYSIDITDPRRMCSQNLLIAISTGRTDLIQFWSFATTLSAASLRQAPFPAVIPPYASQSIGQSFFKSWLSHFLHLGDVQSLTMLGFVMAALDAQSSPPALLLTAPFLPATVAALTRQQQLQRIYGSWSPMESSQRSPFRRTGSNLQQVAAAARRAKSTVAPPNLALLDIPEMHPLMATDDVSPLTFDLSLFYKFYKYLLINFSQNYCFLSFKVERNSLEQPTAELVLNVPSASRTRSNSYTIHTSTSSESGSTTPEVSEYSQRSPISTVSSSALEHKESTVTLAPDNQTTTSSSTRSRESSAGESAAIALFFQYFKEQMLMDRNGSTREKVKSDSPYTSHVWLLSSKHMLQYTHFLKVYVDMLTAWGLIIPRAKVSSQWYKVLTWMYSRSSVEYYQVSLCEPIDRQCQVLLSPREWRPQHMPIVLTHLLSFSTVHSEVIRPAGISGLSAGKTTEIRTPLLRCAVCNVAARGVIVACPQCLHGGHMEHMSAWRLRCGKVGGGEVVCPVPDCECTCAYLRIKSADSSESEVQGTTLKSATTVSN</sequence>
<dbReference type="InterPro" id="IPR019775">
    <property type="entry name" value="WD40_repeat_CS"/>
</dbReference>
<feature type="compositionally biased region" description="Polar residues" evidence="4">
    <location>
        <begin position="647"/>
        <end position="663"/>
    </location>
</feature>
<gene>
    <name evidence="5" type="ORF">HDID_LOCUS2070</name>
</gene>
<feature type="region of interest" description="Disordered" evidence="4">
    <location>
        <begin position="261"/>
        <end position="289"/>
    </location>
</feature>
<dbReference type="PROSITE" id="PS50082">
    <property type="entry name" value="WD_REPEATS_2"/>
    <property type="match status" value="1"/>
</dbReference>
<dbReference type="Proteomes" id="UP000274504">
    <property type="component" value="Unassembled WGS sequence"/>
</dbReference>
<feature type="region of interest" description="Disordered" evidence="4">
    <location>
        <begin position="367"/>
        <end position="414"/>
    </location>
</feature>
<dbReference type="InterPro" id="IPR015943">
    <property type="entry name" value="WD40/YVTN_repeat-like_dom_sf"/>
</dbReference>
<dbReference type="GO" id="GO:0035859">
    <property type="term" value="C:Seh1-associated complex"/>
    <property type="evidence" value="ECO:0007669"/>
    <property type="project" value="TreeGrafter"/>
</dbReference>
<dbReference type="GO" id="GO:1904263">
    <property type="term" value="P:positive regulation of TORC1 signaling"/>
    <property type="evidence" value="ECO:0007669"/>
    <property type="project" value="TreeGrafter"/>
</dbReference>
<feature type="region of interest" description="Disordered" evidence="4">
    <location>
        <begin position="758"/>
        <end position="821"/>
    </location>
</feature>
<keyword evidence="1 3" id="KW-0853">WD repeat</keyword>
<feature type="region of interest" description="Disordered" evidence="4">
    <location>
        <begin position="644"/>
        <end position="669"/>
    </location>
</feature>
<feature type="compositionally biased region" description="Low complexity" evidence="4">
    <location>
        <begin position="399"/>
        <end position="409"/>
    </location>
</feature>
<evidence type="ECO:0000256" key="4">
    <source>
        <dbReference type="SAM" id="MobiDB-lite"/>
    </source>
</evidence>
<evidence type="ECO:0000256" key="1">
    <source>
        <dbReference type="ARBA" id="ARBA00022574"/>
    </source>
</evidence>
<organism evidence="7">
    <name type="scientific">Hymenolepis diminuta</name>
    <name type="common">Rat tapeworm</name>
    <dbReference type="NCBI Taxonomy" id="6216"/>
    <lineage>
        <taxon>Eukaryota</taxon>
        <taxon>Metazoa</taxon>
        <taxon>Spiralia</taxon>
        <taxon>Lophotrochozoa</taxon>
        <taxon>Platyhelminthes</taxon>
        <taxon>Cestoda</taxon>
        <taxon>Eucestoda</taxon>
        <taxon>Cyclophyllidea</taxon>
        <taxon>Hymenolepididae</taxon>
        <taxon>Hymenolepis</taxon>
    </lineage>
</organism>
<dbReference type="OrthoDB" id="6265621at2759"/>
<evidence type="ECO:0000256" key="3">
    <source>
        <dbReference type="PROSITE-ProRule" id="PRU00221"/>
    </source>
</evidence>
<dbReference type="Gene3D" id="2.130.10.10">
    <property type="entry name" value="YVTN repeat-like/Quinoprotein amine dehydrogenase"/>
    <property type="match status" value="1"/>
</dbReference>
<evidence type="ECO:0000313" key="7">
    <source>
        <dbReference type="WBParaSite" id="HDID_0000206901-mRNA-1"/>
    </source>
</evidence>
<dbReference type="EMBL" id="UYSG01000456">
    <property type="protein sequence ID" value="VDL19531.1"/>
    <property type="molecule type" value="Genomic_DNA"/>
</dbReference>
<dbReference type="PANTHER" id="PTHR46170:SF1">
    <property type="entry name" value="GATOR COMPLEX PROTEIN WDR59"/>
    <property type="match status" value="1"/>
</dbReference>
<dbReference type="PROSITE" id="PS50294">
    <property type="entry name" value="WD_REPEATS_REGION"/>
    <property type="match status" value="1"/>
</dbReference>
<dbReference type="WBParaSite" id="HDID_0000206901-mRNA-1">
    <property type="protein sequence ID" value="HDID_0000206901-mRNA-1"/>
    <property type="gene ID" value="HDID_0000206901"/>
</dbReference>
<accession>A0A158QCW3</accession>
<feature type="region of interest" description="Disordered" evidence="4">
    <location>
        <begin position="1126"/>
        <end position="1190"/>
    </location>
</feature>
<evidence type="ECO:0000256" key="2">
    <source>
        <dbReference type="ARBA" id="ARBA00022737"/>
    </source>
</evidence>
<evidence type="ECO:0000313" key="6">
    <source>
        <dbReference type="Proteomes" id="UP000274504"/>
    </source>
</evidence>
<dbReference type="InterPro" id="IPR001680">
    <property type="entry name" value="WD40_rpt"/>
</dbReference>
<dbReference type="SUPFAM" id="SSF50978">
    <property type="entry name" value="WD40 repeat-like"/>
    <property type="match status" value="1"/>
</dbReference>
<dbReference type="STRING" id="6216.A0A158QCW3"/>
<dbReference type="GO" id="GO:0035591">
    <property type="term" value="F:signaling adaptor activity"/>
    <property type="evidence" value="ECO:0007669"/>
    <property type="project" value="TreeGrafter"/>
</dbReference>
<feature type="compositionally biased region" description="Polar residues" evidence="4">
    <location>
        <begin position="1149"/>
        <end position="1162"/>
    </location>
</feature>
<dbReference type="PANTHER" id="PTHR46170">
    <property type="entry name" value="GATOR COMPLEX PROTEIN WDR59"/>
    <property type="match status" value="1"/>
</dbReference>
<feature type="compositionally biased region" description="Low complexity" evidence="4">
    <location>
        <begin position="1133"/>
        <end position="1148"/>
    </location>
</feature>
<reference evidence="7" key="1">
    <citation type="submission" date="2016-04" db="UniProtKB">
        <authorList>
            <consortium name="WormBaseParasite"/>
        </authorList>
    </citation>
    <scope>IDENTIFICATION</scope>
</reference>
<dbReference type="InterPro" id="IPR049567">
    <property type="entry name" value="WDR59-like"/>
</dbReference>
<dbReference type="PROSITE" id="PS00678">
    <property type="entry name" value="WD_REPEATS_1"/>
    <property type="match status" value="1"/>
</dbReference>
<protein>
    <submittedName>
        <fullName evidence="7">WD_REPEATS_REGION domain-containing protein</fullName>
    </submittedName>
</protein>
<keyword evidence="2" id="KW-0677">Repeat</keyword>
<dbReference type="InterPro" id="IPR036322">
    <property type="entry name" value="WD40_repeat_dom_sf"/>
</dbReference>
<feature type="repeat" description="WD" evidence="3">
    <location>
        <begin position="169"/>
        <end position="204"/>
    </location>
</feature>
<proteinExistence type="predicted"/>